<evidence type="ECO:0000259" key="2">
    <source>
        <dbReference type="Pfam" id="PF21028"/>
    </source>
</evidence>
<feature type="domain" description="DUF1285" evidence="2">
    <location>
        <begin position="82"/>
        <end position="175"/>
    </location>
</feature>
<dbReference type="PIRSF" id="PIRSF029557">
    <property type="entry name" value="UCP029557"/>
    <property type="match status" value="1"/>
</dbReference>
<dbReference type="AlphaFoldDB" id="A0A1I1QLI8"/>
<dbReference type="Gene3D" id="2.30.270.10">
    <property type="entry name" value="duf1285 protein"/>
    <property type="match status" value="1"/>
</dbReference>
<gene>
    <name evidence="3" type="ORF">SAMN02745724_03928</name>
</gene>
<dbReference type="Proteomes" id="UP000198862">
    <property type="component" value="Unassembled WGS sequence"/>
</dbReference>
<keyword evidence="4" id="KW-1185">Reference proteome</keyword>
<dbReference type="STRING" id="1123010.SAMN02745724_03928"/>
<sequence length="176" mass="20454">MNLDQLSQLLEDAIPPLDSWDPDFCGDMPIEIKKDGSWHYMNSPINRTTMVRLFSRVLIFESGAYYLKTPIEKVKIEVEDAPFVITDWNWQESEKDNILCCIDNLGRKHLLGKNHPLVLKCDPLAKTKDIKRPYLTLNFGLTAKISRNVYYQWAEFAQEINSKFFIYSAGEKFQLG</sequence>
<dbReference type="InterPro" id="IPR048341">
    <property type="entry name" value="DUF1285_N"/>
</dbReference>
<evidence type="ECO:0000259" key="1">
    <source>
        <dbReference type="Pfam" id="PF06938"/>
    </source>
</evidence>
<evidence type="ECO:0000313" key="4">
    <source>
        <dbReference type="Proteomes" id="UP000198862"/>
    </source>
</evidence>
<dbReference type="OrthoDB" id="3078366at2"/>
<dbReference type="InterPro" id="IPR048342">
    <property type="entry name" value="DUF1285_C"/>
</dbReference>
<dbReference type="EMBL" id="FOLO01000042">
    <property type="protein sequence ID" value="SFD22976.1"/>
    <property type="molecule type" value="Genomic_DNA"/>
</dbReference>
<dbReference type="InterPro" id="IPR023361">
    <property type="entry name" value="DUF1285_beta_roll_sf"/>
</dbReference>
<organism evidence="3 4">
    <name type="scientific">Pseudoalteromonas denitrificans DSM 6059</name>
    <dbReference type="NCBI Taxonomy" id="1123010"/>
    <lineage>
        <taxon>Bacteria</taxon>
        <taxon>Pseudomonadati</taxon>
        <taxon>Pseudomonadota</taxon>
        <taxon>Gammaproteobacteria</taxon>
        <taxon>Alteromonadales</taxon>
        <taxon>Pseudoalteromonadaceae</taxon>
        <taxon>Pseudoalteromonas</taxon>
    </lineage>
</organism>
<name>A0A1I1QLI8_9GAMM</name>
<accession>A0A1I1QLI8</accession>
<dbReference type="Pfam" id="PF06938">
    <property type="entry name" value="DUF1285_N"/>
    <property type="match status" value="1"/>
</dbReference>
<dbReference type="RefSeq" id="WP_091988597.1">
    <property type="nucleotide sequence ID" value="NZ_FOLO01000042.1"/>
</dbReference>
<dbReference type="Pfam" id="PF21028">
    <property type="entry name" value="DUF1285_C"/>
    <property type="match status" value="1"/>
</dbReference>
<proteinExistence type="predicted"/>
<dbReference type="InterPro" id="IPR010707">
    <property type="entry name" value="DUF1285"/>
</dbReference>
<reference evidence="3 4" key="1">
    <citation type="submission" date="2016-10" db="EMBL/GenBank/DDBJ databases">
        <authorList>
            <person name="de Groot N.N."/>
        </authorList>
    </citation>
    <scope>NUCLEOTIDE SEQUENCE [LARGE SCALE GENOMIC DNA]</scope>
    <source>
        <strain evidence="3 4">DSM 6059</strain>
    </source>
</reference>
<feature type="domain" description="DUF1285" evidence="1">
    <location>
        <begin position="15"/>
        <end position="81"/>
    </location>
</feature>
<dbReference type="Gene3D" id="3.10.540.10">
    <property type="entry name" value="duf1285 like domain"/>
    <property type="match status" value="1"/>
</dbReference>
<evidence type="ECO:0008006" key="5">
    <source>
        <dbReference type="Google" id="ProtNLM"/>
    </source>
</evidence>
<protein>
    <recommendedName>
        <fullName evidence="5">DUF1285 domain-containing protein</fullName>
    </recommendedName>
</protein>
<evidence type="ECO:0000313" key="3">
    <source>
        <dbReference type="EMBL" id="SFD22976.1"/>
    </source>
</evidence>